<dbReference type="Gene3D" id="2.40.70.10">
    <property type="entry name" value="Acid Proteases"/>
    <property type="match status" value="1"/>
</dbReference>
<accession>A0A1L9P194</accession>
<dbReference type="InterPro" id="IPR021109">
    <property type="entry name" value="Peptidase_aspartic_dom_sf"/>
</dbReference>
<dbReference type="PANTHER" id="PTHR38037">
    <property type="entry name" value="ZN_PROTEASE DOMAIN-CONTAINING PROTEIN"/>
    <property type="match status" value="1"/>
</dbReference>
<proteinExistence type="predicted"/>
<keyword evidence="3" id="KW-1185">Reference proteome</keyword>
<protein>
    <recommendedName>
        <fullName evidence="1">Retropepsin-like aspartic endopeptidase domain-containing protein</fullName>
    </recommendedName>
</protein>
<dbReference type="Pfam" id="PF05618">
    <property type="entry name" value="Zn_protease"/>
    <property type="match status" value="1"/>
</dbReference>
<evidence type="ECO:0000313" key="2">
    <source>
        <dbReference type="EMBL" id="OJI95266.1"/>
    </source>
</evidence>
<sequence length="158" mass="17770">MKNNPQPLSQSLCVIGWHECISLPELGLNEFAVKVDTGAKTTALHADDITVFHKDDVKWVRFRSPDVPGSSQRMCEFPVFTKRDITNTSGQPETRIVIRTPMVLAGRKWKIDISLTDRGTMRFPLILGRRALRNRNIVVHPGQSYLVSAKPSFEGSKP</sequence>
<dbReference type="OrthoDB" id="9782977at2"/>
<dbReference type="RefSeq" id="WP_072629172.1">
    <property type="nucleotide sequence ID" value="NZ_JABBAN010000266.1"/>
</dbReference>
<comment type="caution">
    <text evidence="2">The sequence shown here is derived from an EMBL/GenBank/DDBJ whole genome shotgun (WGS) entry which is preliminary data.</text>
</comment>
<reference evidence="2 3" key="1">
    <citation type="submission" date="2016-10" db="EMBL/GenBank/DDBJ databases">
        <title>Genome sequence of Planktotalea frisia SH6-1.</title>
        <authorList>
            <person name="Poehlein A."/>
            <person name="Bakenhus I."/>
            <person name="Voget S."/>
            <person name="Brinkhoff T."/>
            <person name="Simon M."/>
        </authorList>
    </citation>
    <scope>NUCLEOTIDE SEQUENCE [LARGE SCALE GENOMIC DNA]</scope>
    <source>
        <strain evidence="2 3">SH6-1</strain>
    </source>
</reference>
<dbReference type="Proteomes" id="UP000184514">
    <property type="component" value="Unassembled WGS sequence"/>
</dbReference>
<dbReference type="EMBL" id="MLCB01000039">
    <property type="protein sequence ID" value="OJI95266.1"/>
    <property type="molecule type" value="Genomic_DNA"/>
</dbReference>
<dbReference type="InterPro" id="IPR008503">
    <property type="entry name" value="Asp_endopeptidase"/>
</dbReference>
<organism evidence="2 3">
    <name type="scientific">Planktotalea frisia</name>
    <dbReference type="NCBI Taxonomy" id="696762"/>
    <lineage>
        <taxon>Bacteria</taxon>
        <taxon>Pseudomonadati</taxon>
        <taxon>Pseudomonadota</taxon>
        <taxon>Alphaproteobacteria</taxon>
        <taxon>Rhodobacterales</taxon>
        <taxon>Paracoccaceae</taxon>
        <taxon>Planktotalea</taxon>
    </lineage>
</organism>
<dbReference type="STRING" id="696762.PFRI_04860"/>
<evidence type="ECO:0000259" key="1">
    <source>
        <dbReference type="Pfam" id="PF05618"/>
    </source>
</evidence>
<name>A0A1L9P194_9RHOB</name>
<gene>
    <name evidence="2" type="ORF">PFRI_04860</name>
</gene>
<dbReference type="SUPFAM" id="SSF50630">
    <property type="entry name" value="Acid proteases"/>
    <property type="match status" value="1"/>
</dbReference>
<feature type="domain" description="Retropepsin-like aspartic endopeptidase" evidence="1">
    <location>
        <begin position="14"/>
        <end position="146"/>
    </location>
</feature>
<dbReference type="PANTHER" id="PTHR38037:SF2">
    <property type="entry name" value="ATP-DEPENDENT ZINC PROTEASE DOMAIN-CONTAINING PROTEIN-RELATED"/>
    <property type="match status" value="1"/>
</dbReference>
<dbReference type="AlphaFoldDB" id="A0A1L9P194"/>
<evidence type="ECO:0000313" key="3">
    <source>
        <dbReference type="Proteomes" id="UP000184514"/>
    </source>
</evidence>